<feature type="compositionally biased region" description="Pro residues" evidence="1">
    <location>
        <begin position="53"/>
        <end position="71"/>
    </location>
</feature>
<feature type="region of interest" description="Disordered" evidence="1">
    <location>
        <begin position="1"/>
        <end position="71"/>
    </location>
</feature>
<keyword evidence="2" id="KW-1133">Transmembrane helix</keyword>
<dbReference type="Proteomes" id="UP000578077">
    <property type="component" value="Unassembled WGS sequence"/>
</dbReference>
<dbReference type="AlphaFoldDB" id="A0A841EGR7"/>
<comment type="caution">
    <text evidence="3">The sequence shown here is derived from an EMBL/GenBank/DDBJ whole genome shotgun (WGS) entry which is preliminary data.</text>
</comment>
<protein>
    <recommendedName>
        <fullName evidence="5">DUF4282 domain-containing protein</fullName>
    </recommendedName>
</protein>
<evidence type="ECO:0000313" key="4">
    <source>
        <dbReference type="Proteomes" id="UP000578077"/>
    </source>
</evidence>
<evidence type="ECO:0000256" key="1">
    <source>
        <dbReference type="SAM" id="MobiDB-lite"/>
    </source>
</evidence>
<feature type="transmembrane region" description="Helical" evidence="2">
    <location>
        <begin position="96"/>
        <end position="117"/>
    </location>
</feature>
<keyword evidence="2" id="KW-0472">Membrane</keyword>
<keyword evidence="4" id="KW-1185">Reference proteome</keyword>
<dbReference type="InterPro" id="IPR025557">
    <property type="entry name" value="DUF4282"/>
</dbReference>
<dbReference type="EMBL" id="JACHLY010000001">
    <property type="protein sequence ID" value="MBB6000559.1"/>
    <property type="molecule type" value="Genomic_DNA"/>
</dbReference>
<gene>
    <name evidence="3" type="ORF">HNR25_004310</name>
</gene>
<evidence type="ECO:0000313" key="3">
    <source>
        <dbReference type="EMBL" id="MBB6000559.1"/>
    </source>
</evidence>
<evidence type="ECO:0000256" key="2">
    <source>
        <dbReference type="SAM" id="Phobius"/>
    </source>
</evidence>
<accession>A0A841EGR7</accession>
<feature type="compositionally biased region" description="Low complexity" evidence="1">
    <location>
        <begin position="30"/>
        <end position="52"/>
    </location>
</feature>
<name>A0A841EGR7_9ACTN</name>
<keyword evidence="2" id="KW-0812">Transmembrane</keyword>
<feature type="transmembrane region" description="Helical" evidence="2">
    <location>
        <begin position="129"/>
        <end position="156"/>
    </location>
</feature>
<dbReference type="RefSeq" id="WP_184638059.1">
    <property type="nucleotide sequence ID" value="NZ_BAABKT010000042.1"/>
</dbReference>
<reference evidence="3 4" key="1">
    <citation type="submission" date="2020-08" db="EMBL/GenBank/DDBJ databases">
        <title>Sequencing the genomes of 1000 actinobacteria strains.</title>
        <authorList>
            <person name="Klenk H.-P."/>
        </authorList>
    </citation>
    <scope>NUCLEOTIDE SEQUENCE [LARGE SCALE GENOMIC DNA]</scope>
    <source>
        <strain evidence="3 4">DSM 44593</strain>
    </source>
</reference>
<sequence length="171" mass="17555">MNPPGDTPDESGRPDYGSRPGPDPSGYSDPAGYPGQPGQPGASGPQQGRQQPPHQPPYGAPGPGPAAPPPAAGPNFVTALFDFEFRSFVTTRITKVLFVLGLVLIAISTLSGIVGSFDLISHNALAGLLALLGALVGGAVSVLLTRVVLEVLIVLFRISEHLAALRARSGM</sequence>
<organism evidence="3 4">
    <name type="scientific">Streptomonospora salina</name>
    <dbReference type="NCBI Taxonomy" id="104205"/>
    <lineage>
        <taxon>Bacteria</taxon>
        <taxon>Bacillati</taxon>
        <taxon>Actinomycetota</taxon>
        <taxon>Actinomycetes</taxon>
        <taxon>Streptosporangiales</taxon>
        <taxon>Nocardiopsidaceae</taxon>
        <taxon>Streptomonospora</taxon>
    </lineage>
</organism>
<dbReference type="Pfam" id="PF14110">
    <property type="entry name" value="DUF4282"/>
    <property type="match status" value="1"/>
</dbReference>
<proteinExistence type="predicted"/>
<evidence type="ECO:0008006" key="5">
    <source>
        <dbReference type="Google" id="ProtNLM"/>
    </source>
</evidence>